<keyword evidence="17" id="KW-1185">Reference proteome</keyword>
<keyword evidence="6 13" id="KW-0436">Ligase</keyword>
<dbReference type="PANTHER" id="PTHR23132:SF23">
    <property type="entry name" value="D-ALANINE--D-ALANINE LIGASE B"/>
    <property type="match status" value="1"/>
</dbReference>
<evidence type="ECO:0000256" key="14">
    <source>
        <dbReference type="PIRSR" id="PIRSR039102-1"/>
    </source>
</evidence>
<comment type="cofactor">
    <cofactor evidence="15">
        <name>Mg(2+)</name>
        <dbReference type="ChEBI" id="CHEBI:18420"/>
    </cofactor>
    <cofactor evidence="15">
        <name>Mn(2+)</name>
        <dbReference type="ChEBI" id="CHEBI:29035"/>
    </cofactor>
    <text evidence="15">Binds 2 magnesium or manganese ions per subunit.</text>
</comment>
<keyword evidence="15" id="KW-0464">Manganese</keyword>
<dbReference type="PROSITE" id="PS00844">
    <property type="entry name" value="DALA_DALA_LIGASE_2"/>
    <property type="match status" value="1"/>
</dbReference>
<dbReference type="Gene3D" id="3.30.1490.20">
    <property type="entry name" value="ATP-grasp fold, A domain"/>
    <property type="match status" value="1"/>
</dbReference>
<dbReference type="GO" id="GO:0008716">
    <property type="term" value="F:D-alanine-D-alanine ligase activity"/>
    <property type="evidence" value="ECO:0007669"/>
    <property type="project" value="UniProtKB-UniRule"/>
</dbReference>
<evidence type="ECO:0000256" key="13">
    <source>
        <dbReference type="HAMAP-Rule" id="MF_00047"/>
    </source>
</evidence>
<sequence length="307" mass="33499">MKKTRLALLAGGISPEREVSLRGADSVYQAIDKDRYEVRRYDPATDLPHLVAEARELDCALIILHGRGGEDGTIQGMLELLGIPYQGAGVLGSALAMDKALAKEIYSLAGLTTPKARKLRRGAPLNLDNLAFPVVVKPATQGSSIGLEIVKKREELPQALKTAFSLDDTLVLEEFIPGRELTCAILDETPLPVIEIIPGEDYPFFNYEAKYLPGATKEICPAPIPEEIKLKVQEAALRAHRALRLRHVSRSDFIWGEDGEIYILETNTIPGMTETSLLPLAAKVAGLDFPALIEKLISMALRDGTPP</sequence>
<dbReference type="SUPFAM" id="SSF52440">
    <property type="entry name" value="PreATP-grasp domain"/>
    <property type="match status" value="1"/>
</dbReference>
<dbReference type="KEGG" id="tav:G4V39_09240"/>
<keyword evidence="8" id="KW-0067">ATP-binding</keyword>
<comment type="catalytic activity">
    <reaction evidence="12 13">
        <text>2 D-alanine + ATP = D-alanyl-D-alanine + ADP + phosphate + H(+)</text>
        <dbReference type="Rhea" id="RHEA:11224"/>
        <dbReference type="ChEBI" id="CHEBI:15378"/>
        <dbReference type="ChEBI" id="CHEBI:30616"/>
        <dbReference type="ChEBI" id="CHEBI:43474"/>
        <dbReference type="ChEBI" id="CHEBI:57416"/>
        <dbReference type="ChEBI" id="CHEBI:57822"/>
        <dbReference type="ChEBI" id="CHEBI:456216"/>
        <dbReference type="EC" id="6.3.2.4"/>
    </reaction>
</comment>
<evidence type="ECO:0000313" key="17">
    <source>
        <dbReference type="Proteomes" id="UP000502179"/>
    </source>
</evidence>
<keyword evidence="10 13" id="KW-0573">Peptidoglycan synthesis</keyword>
<evidence type="ECO:0000256" key="1">
    <source>
        <dbReference type="ARBA" id="ARBA00001936"/>
    </source>
</evidence>
<proteinExistence type="inferred from homology"/>
<evidence type="ECO:0000256" key="5">
    <source>
        <dbReference type="ARBA" id="ARBA00022490"/>
    </source>
</evidence>
<dbReference type="PANTHER" id="PTHR23132">
    <property type="entry name" value="D-ALANINE--D-ALANINE LIGASE"/>
    <property type="match status" value="1"/>
</dbReference>
<dbReference type="InterPro" id="IPR011761">
    <property type="entry name" value="ATP-grasp"/>
</dbReference>
<feature type="active site" evidence="14">
    <location>
        <position position="143"/>
    </location>
</feature>
<dbReference type="GO" id="GO:0071555">
    <property type="term" value="P:cell wall organization"/>
    <property type="evidence" value="ECO:0007669"/>
    <property type="project" value="UniProtKB-KW"/>
</dbReference>
<dbReference type="GO" id="GO:0046872">
    <property type="term" value="F:metal ion binding"/>
    <property type="evidence" value="ECO:0007669"/>
    <property type="project" value="UniProtKB-KW"/>
</dbReference>
<comment type="cofactor">
    <cofactor evidence="1">
        <name>Mn(2+)</name>
        <dbReference type="ChEBI" id="CHEBI:29035"/>
    </cofactor>
</comment>
<dbReference type="Gene3D" id="3.40.50.20">
    <property type="match status" value="1"/>
</dbReference>
<feature type="binding site" evidence="15">
    <location>
        <position position="252"/>
    </location>
    <ligand>
        <name>Mg(2+)</name>
        <dbReference type="ChEBI" id="CHEBI:18420"/>
        <label>1</label>
    </ligand>
</feature>
<comment type="similarity">
    <text evidence="3 13">Belongs to the D-alanine--D-alanine ligase family.</text>
</comment>
<dbReference type="InterPro" id="IPR005905">
    <property type="entry name" value="D_ala_D_ala"/>
</dbReference>
<dbReference type="HAMAP" id="MF_00047">
    <property type="entry name" value="Dala_Dala_lig"/>
    <property type="match status" value="1"/>
</dbReference>
<dbReference type="Pfam" id="PF01820">
    <property type="entry name" value="Dala_Dala_lig_N"/>
    <property type="match status" value="1"/>
</dbReference>
<keyword evidence="15" id="KW-0460">Magnesium</keyword>
<dbReference type="EC" id="6.3.2.4" evidence="4 13"/>
<dbReference type="RefSeq" id="WP_166032658.1">
    <property type="nucleotide sequence ID" value="NZ_CP048877.1"/>
</dbReference>
<dbReference type="InterPro" id="IPR016185">
    <property type="entry name" value="PreATP-grasp_dom_sf"/>
</dbReference>
<feature type="binding site" evidence="15">
    <location>
        <position position="267"/>
    </location>
    <ligand>
        <name>Mg(2+)</name>
        <dbReference type="ChEBI" id="CHEBI:18420"/>
        <label>2</label>
    </ligand>
</feature>
<keyword evidence="5 13" id="KW-0963">Cytoplasm</keyword>
<evidence type="ECO:0000256" key="3">
    <source>
        <dbReference type="ARBA" id="ARBA00010871"/>
    </source>
</evidence>
<feature type="active site" evidence="14">
    <location>
        <position position="276"/>
    </location>
</feature>
<evidence type="ECO:0000256" key="15">
    <source>
        <dbReference type="PIRSR" id="PIRSR039102-3"/>
    </source>
</evidence>
<dbReference type="InterPro" id="IPR011127">
    <property type="entry name" value="Dala_Dala_lig_N"/>
</dbReference>
<keyword evidence="11 13" id="KW-0961">Cell wall biogenesis/degradation</keyword>
<organism evidence="16 17">
    <name type="scientific">Thermosulfuriphilus ammonigenes</name>
    <dbReference type="NCBI Taxonomy" id="1936021"/>
    <lineage>
        <taxon>Bacteria</taxon>
        <taxon>Pseudomonadati</taxon>
        <taxon>Thermodesulfobacteriota</taxon>
        <taxon>Thermodesulfobacteria</taxon>
        <taxon>Thermodesulfobacteriales</taxon>
        <taxon>Thermodesulfobacteriaceae</taxon>
        <taxon>Thermosulfuriphilus</taxon>
    </lineage>
</organism>
<dbReference type="NCBIfam" id="TIGR01205">
    <property type="entry name" value="D_ala_D_alaTIGR"/>
    <property type="match status" value="1"/>
</dbReference>
<evidence type="ECO:0000256" key="12">
    <source>
        <dbReference type="ARBA" id="ARBA00047614"/>
    </source>
</evidence>
<protein>
    <recommendedName>
        <fullName evidence="4 13">D-alanine--D-alanine ligase</fullName>
        <ecNumber evidence="4 13">6.3.2.4</ecNumber>
    </recommendedName>
    <alternativeName>
        <fullName evidence="13">D-Ala-D-Ala ligase</fullName>
    </alternativeName>
    <alternativeName>
        <fullName evidence="13">D-alanylalanine synthetase</fullName>
    </alternativeName>
</protein>
<dbReference type="PIRSF" id="PIRSF039102">
    <property type="entry name" value="Ddl/VanB"/>
    <property type="match status" value="1"/>
</dbReference>
<comment type="subcellular location">
    <subcellularLocation>
        <location evidence="2 13">Cytoplasm</location>
    </subcellularLocation>
</comment>
<dbReference type="Gene3D" id="3.30.470.20">
    <property type="entry name" value="ATP-grasp fold, B domain"/>
    <property type="match status" value="1"/>
</dbReference>
<dbReference type="Proteomes" id="UP000502179">
    <property type="component" value="Chromosome"/>
</dbReference>
<feature type="binding site" evidence="15">
    <location>
        <position position="265"/>
    </location>
    <ligand>
        <name>Mg(2+)</name>
        <dbReference type="ChEBI" id="CHEBI:18420"/>
        <label>2</label>
    </ligand>
</feature>
<evidence type="ECO:0000256" key="4">
    <source>
        <dbReference type="ARBA" id="ARBA00012216"/>
    </source>
</evidence>
<evidence type="ECO:0000313" key="16">
    <source>
        <dbReference type="EMBL" id="QIJ72442.1"/>
    </source>
</evidence>
<dbReference type="GO" id="GO:0009252">
    <property type="term" value="P:peptidoglycan biosynthetic process"/>
    <property type="evidence" value="ECO:0007669"/>
    <property type="project" value="UniProtKB-UniRule"/>
</dbReference>
<evidence type="ECO:0000256" key="11">
    <source>
        <dbReference type="ARBA" id="ARBA00023316"/>
    </source>
</evidence>
<dbReference type="NCBIfam" id="NF002378">
    <property type="entry name" value="PRK01372.1"/>
    <property type="match status" value="1"/>
</dbReference>
<name>A0A6G7PXQ6_9BACT</name>
<dbReference type="PROSITE" id="PS00843">
    <property type="entry name" value="DALA_DALA_LIGASE_1"/>
    <property type="match status" value="1"/>
</dbReference>
<dbReference type="UniPathway" id="UPA00219"/>
<dbReference type="InterPro" id="IPR011095">
    <property type="entry name" value="Dala_Dala_lig_C"/>
</dbReference>
<evidence type="ECO:0000256" key="8">
    <source>
        <dbReference type="ARBA" id="ARBA00022840"/>
    </source>
</evidence>
<dbReference type="GO" id="GO:0008360">
    <property type="term" value="P:regulation of cell shape"/>
    <property type="evidence" value="ECO:0007669"/>
    <property type="project" value="UniProtKB-KW"/>
</dbReference>
<dbReference type="AlphaFoldDB" id="A0A6G7PXQ6"/>
<evidence type="ECO:0000256" key="10">
    <source>
        <dbReference type="ARBA" id="ARBA00022984"/>
    </source>
</evidence>
<evidence type="ECO:0000256" key="6">
    <source>
        <dbReference type="ARBA" id="ARBA00022598"/>
    </source>
</evidence>
<dbReference type="Pfam" id="PF07478">
    <property type="entry name" value="Dala_Dala_lig_C"/>
    <property type="match status" value="1"/>
</dbReference>
<keyword evidence="7" id="KW-0547">Nucleotide-binding</keyword>
<dbReference type="GO" id="GO:0005737">
    <property type="term" value="C:cytoplasm"/>
    <property type="evidence" value="ECO:0007669"/>
    <property type="project" value="UniProtKB-SubCell"/>
</dbReference>
<dbReference type="PROSITE" id="PS50975">
    <property type="entry name" value="ATP_GRASP"/>
    <property type="match status" value="1"/>
</dbReference>
<reference evidence="16 17" key="1">
    <citation type="submission" date="2020-02" db="EMBL/GenBank/DDBJ databases">
        <title>Genome analysis of Thermosulfuriphilus ammonigenes ST65T, an anaerobic thermophilic chemolithoautotrophic bacterium isolated from a deep-sea hydrothermal vent.</title>
        <authorList>
            <person name="Slobodkina G."/>
            <person name="Allioux M."/>
            <person name="Merkel A."/>
            <person name="Alain K."/>
            <person name="Jebbar M."/>
            <person name="Slobodkin A."/>
        </authorList>
    </citation>
    <scope>NUCLEOTIDE SEQUENCE [LARGE SCALE GENOMIC DNA]</scope>
    <source>
        <strain evidence="16 17">ST65</strain>
    </source>
</reference>
<evidence type="ECO:0000256" key="7">
    <source>
        <dbReference type="ARBA" id="ARBA00022741"/>
    </source>
</evidence>
<accession>A0A6G7PXQ6</accession>
<evidence type="ECO:0000256" key="2">
    <source>
        <dbReference type="ARBA" id="ARBA00004496"/>
    </source>
</evidence>
<gene>
    <name evidence="13" type="primary">ddl</name>
    <name evidence="16" type="ORF">G4V39_09240</name>
</gene>
<feature type="active site" evidence="14">
    <location>
        <position position="16"/>
    </location>
</feature>
<dbReference type="InterPro" id="IPR013815">
    <property type="entry name" value="ATP_grasp_subdomain_1"/>
</dbReference>
<dbReference type="SUPFAM" id="SSF56059">
    <property type="entry name" value="Glutathione synthetase ATP-binding domain-like"/>
    <property type="match status" value="1"/>
</dbReference>
<keyword evidence="9 13" id="KW-0133">Cell shape</keyword>
<keyword evidence="15" id="KW-0479">Metal-binding</keyword>
<comment type="function">
    <text evidence="13">Cell wall formation.</text>
</comment>
<comment type="pathway">
    <text evidence="13">Cell wall biogenesis; peptidoglycan biosynthesis.</text>
</comment>
<dbReference type="EMBL" id="CP048877">
    <property type="protein sequence ID" value="QIJ72442.1"/>
    <property type="molecule type" value="Genomic_DNA"/>
</dbReference>
<dbReference type="GO" id="GO:0005524">
    <property type="term" value="F:ATP binding"/>
    <property type="evidence" value="ECO:0007669"/>
    <property type="project" value="UniProtKB-UniRule"/>
</dbReference>
<feature type="binding site" evidence="15">
    <location>
        <position position="265"/>
    </location>
    <ligand>
        <name>Mg(2+)</name>
        <dbReference type="ChEBI" id="CHEBI:18420"/>
        <label>1</label>
    </ligand>
</feature>
<dbReference type="InterPro" id="IPR000291">
    <property type="entry name" value="D-Ala_lig_Van_CS"/>
</dbReference>
<evidence type="ECO:0000256" key="9">
    <source>
        <dbReference type="ARBA" id="ARBA00022960"/>
    </source>
</evidence>